<proteinExistence type="predicted"/>
<evidence type="ECO:0000313" key="1">
    <source>
        <dbReference type="EMBL" id="GMH20060.1"/>
    </source>
</evidence>
<organism evidence="1 2">
    <name type="scientific">Nepenthes gracilis</name>
    <name type="common">Slender pitcher plant</name>
    <dbReference type="NCBI Taxonomy" id="150966"/>
    <lineage>
        <taxon>Eukaryota</taxon>
        <taxon>Viridiplantae</taxon>
        <taxon>Streptophyta</taxon>
        <taxon>Embryophyta</taxon>
        <taxon>Tracheophyta</taxon>
        <taxon>Spermatophyta</taxon>
        <taxon>Magnoliopsida</taxon>
        <taxon>eudicotyledons</taxon>
        <taxon>Gunneridae</taxon>
        <taxon>Pentapetalae</taxon>
        <taxon>Caryophyllales</taxon>
        <taxon>Nepenthaceae</taxon>
        <taxon>Nepenthes</taxon>
    </lineage>
</organism>
<comment type="caution">
    <text evidence="1">The sequence shown here is derived from an EMBL/GenBank/DDBJ whole genome shotgun (WGS) entry which is preliminary data.</text>
</comment>
<sequence length="69" mass="7413">MPIILQFPYSAIPVGAEQRVVPVGQLVDREVTGWNGNSSLTAVYASVAVGNAENQERTRVCSQANLILN</sequence>
<dbReference type="Proteomes" id="UP001279734">
    <property type="component" value="Unassembled WGS sequence"/>
</dbReference>
<reference evidence="1" key="1">
    <citation type="submission" date="2023-05" db="EMBL/GenBank/DDBJ databases">
        <title>Nepenthes gracilis genome sequencing.</title>
        <authorList>
            <person name="Fukushima K."/>
        </authorList>
    </citation>
    <scope>NUCLEOTIDE SEQUENCE</scope>
    <source>
        <strain evidence="1">SING2019-196</strain>
    </source>
</reference>
<dbReference type="AlphaFoldDB" id="A0AAD3SY93"/>
<dbReference type="EMBL" id="BSYO01000021">
    <property type="protein sequence ID" value="GMH20060.1"/>
    <property type="molecule type" value="Genomic_DNA"/>
</dbReference>
<gene>
    <name evidence="1" type="ORF">Nepgr_021901</name>
</gene>
<protein>
    <submittedName>
        <fullName evidence="1">Uncharacterized protein</fullName>
    </submittedName>
</protein>
<accession>A0AAD3SY93</accession>
<name>A0AAD3SY93_NEPGR</name>
<evidence type="ECO:0000313" key="2">
    <source>
        <dbReference type="Proteomes" id="UP001279734"/>
    </source>
</evidence>
<keyword evidence="2" id="KW-1185">Reference proteome</keyword>